<sequence>MTNFYRKSELYDNHKAHMENEKIEVEYTINKDIIKVTSESACTGFVNLRRTYHIEQEEIFNLIKEMKREAKKHGTKLKGINKLTEYVKEHYSSYNSEFMKYDKKFDILALLWEQNVDNIKMGHRNNAIYNEVLFKYQTELSNMLNRNCIIPIIHSYYYNLKNYLKEMQKEENKYTLITVA</sequence>
<evidence type="ECO:0000313" key="1">
    <source>
        <dbReference type="EMBL" id="OEK58968.1"/>
    </source>
</evidence>
<reference evidence="2" key="1">
    <citation type="submission" date="2015-11" db="EMBL/GenBank/DDBJ databases">
        <title>Genomic diversity of Staphylococcus saprophyticus strains from urinary tract infections, animal surfaces, and fermented foods.</title>
        <authorList>
            <person name="Wolfe B.E."/>
        </authorList>
    </citation>
    <scope>NUCLEOTIDE SEQUENCE [LARGE SCALE GENOMIC DNA]</scope>
    <source>
        <strain evidence="2">738_7</strain>
    </source>
</reference>
<comment type="caution">
    <text evidence="1">The sequence shown here is derived from an EMBL/GenBank/DDBJ whole genome shotgun (WGS) entry which is preliminary data.</text>
</comment>
<dbReference type="Proteomes" id="UP000095464">
    <property type="component" value="Unassembled WGS sequence"/>
</dbReference>
<evidence type="ECO:0000313" key="2">
    <source>
        <dbReference type="Proteomes" id="UP000095464"/>
    </source>
</evidence>
<organism evidence="1 2">
    <name type="scientific">Staphylococcus equorum</name>
    <dbReference type="NCBI Taxonomy" id="246432"/>
    <lineage>
        <taxon>Bacteria</taxon>
        <taxon>Bacillati</taxon>
        <taxon>Bacillota</taxon>
        <taxon>Bacilli</taxon>
        <taxon>Bacillales</taxon>
        <taxon>Staphylococcaceae</taxon>
        <taxon>Staphylococcus</taxon>
    </lineage>
</organism>
<protein>
    <submittedName>
        <fullName evidence="1">Uncharacterized protein</fullName>
    </submittedName>
</protein>
<gene>
    <name evidence="1" type="ORF">ASS94_01180</name>
</gene>
<accession>A0AAP7LUX5</accession>
<dbReference type="RefSeq" id="WP_069854369.1">
    <property type="nucleotide sequence ID" value="NZ_LNPX01000004.1"/>
</dbReference>
<dbReference type="AlphaFoldDB" id="A0AAP7LUX5"/>
<dbReference type="EMBL" id="LNPX01000004">
    <property type="protein sequence ID" value="OEK58968.1"/>
    <property type="molecule type" value="Genomic_DNA"/>
</dbReference>
<proteinExistence type="predicted"/>
<name>A0AAP7LUX5_9STAP</name>